<gene>
    <name evidence="1" type="ORF">ACFSKU_01305</name>
</gene>
<evidence type="ECO:0000313" key="1">
    <source>
        <dbReference type="EMBL" id="MFD2065504.1"/>
    </source>
</evidence>
<protein>
    <submittedName>
        <fullName evidence="1">Uncharacterized protein</fullName>
    </submittedName>
</protein>
<evidence type="ECO:0000313" key="2">
    <source>
        <dbReference type="Proteomes" id="UP001597369"/>
    </source>
</evidence>
<comment type="caution">
    <text evidence="1">The sequence shown here is derived from an EMBL/GenBank/DDBJ whole genome shotgun (WGS) entry which is preliminary data.</text>
</comment>
<reference evidence="2" key="1">
    <citation type="journal article" date="2019" name="Int. J. Syst. Evol. Microbiol.">
        <title>The Global Catalogue of Microorganisms (GCM) 10K type strain sequencing project: providing services to taxonomists for standard genome sequencing and annotation.</title>
        <authorList>
            <consortium name="The Broad Institute Genomics Platform"/>
            <consortium name="The Broad Institute Genome Sequencing Center for Infectious Disease"/>
            <person name="Wu L."/>
            <person name="Ma J."/>
        </authorList>
    </citation>
    <scope>NUCLEOTIDE SEQUENCE [LARGE SCALE GENOMIC DNA]</scope>
    <source>
        <strain evidence="2">JCM 16545</strain>
    </source>
</reference>
<organism evidence="1 2">
    <name type="scientific">Pontibacter silvestris</name>
    <dbReference type="NCBI Taxonomy" id="2305183"/>
    <lineage>
        <taxon>Bacteria</taxon>
        <taxon>Pseudomonadati</taxon>
        <taxon>Bacteroidota</taxon>
        <taxon>Cytophagia</taxon>
        <taxon>Cytophagales</taxon>
        <taxon>Hymenobacteraceae</taxon>
        <taxon>Pontibacter</taxon>
    </lineage>
</organism>
<proteinExistence type="predicted"/>
<dbReference type="RefSeq" id="WP_229959911.1">
    <property type="nucleotide sequence ID" value="NZ_JAJJWI010000006.1"/>
</dbReference>
<accession>A0ABW4WSV8</accession>
<keyword evidence="2" id="KW-1185">Reference proteome</keyword>
<dbReference type="Proteomes" id="UP001597369">
    <property type="component" value="Unassembled WGS sequence"/>
</dbReference>
<dbReference type="EMBL" id="JBHUHV010000002">
    <property type="protein sequence ID" value="MFD2065504.1"/>
    <property type="molecule type" value="Genomic_DNA"/>
</dbReference>
<sequence length="74" mass="8523">MDPITNSIPLIEKEQISQLHFSREDVLQDEAARKKRLWDLNRANSLGNAYHGKVEITFQTSDGKKKRVDTTILL</sequence>
<name>A0ABW4WSV8_9BACT</name>